<comment type="caution">
    <text evidence="2">The sequence shown here is derived from an EMBL/GenBank/DDBJ whole genome shotgun (WGS) entry which is preliminary data.</text>
</comment>
<dbReference type="AlphaFoldDB" id="A0A1S6LRJ9"/>
<dbReference type="Proteomes" id="UP000443014">
    <property type="component" value="Unassembled WGS sequence"/>
</dbReference>
<dbReference type="GeneID" id="75023229"/>
<organism evidence="2 3">
    <name type="scientific">Serratia marcescens</name>
    <dbReference type="NCBI Taxonomy" id="615"/>
    <lineage>
        <taxon>Bacteria</taxon>
        <taxon>Pseudomonadati</taxon>
        <taxon>Pseudomonadota</taxon>
        <taxon>Gammaproteobacteria</taxon>
        <taxon>Enterobacterales</taxon>
        <taxon>Yersiniaceae</taxon>
        <taxon>Serratia</taxon>
    </lineage>
</organism>
<evidence type="ECO:0000313" key="3">
    <source>
        <dbReference type="Proteomes" id="UP000321126"/>
    </source>
</evidence>
<dbReference type="EMBL" id="WNKC01000002">
    <property type="protein sequence ID" value="MVF04048.1"/>
    <property type="molecule type" value="Genomic_DNA"/>
</dbReference>
<dbReference type="InterPro" id="IPR025562">
    <property type="entry name" value="Tae4"/>
</dbReference>
<protein>
    <submittedName>
        <fullName evidence="2">Cytoplasmic protein</fullName>
    </submittedName>
</protein>
<sequence length="167" mass="18768">MNNNRPIFSAAWAASTKIYNAQYSAQNVAKIIGGRVAMNIAPNGKWENTCAVRMSYILNKSGFPIPYVKDQTVSGADRQWYFFRVKDLIAYLTKIWGKPDLRVKFPPPGGGELAGKKGIILFEIAGWSDAGGHATLWNGNGDCYDHCYFNEPEARYTTNYANFWVLR</sequence>
<dbReference type="Gene3D" id="3.90.1720.70">
    <property type="match status" value="1"/>
</dbReference>
<gene>
    <name evidence="2" type="ORF">FOT62_07825</name>
    <name evidence="1" type="ORF">GMA22_12405</name>
</gene>
<dbReference type="Pfam" id="PF14113">
    <property type="entry name" value="Tae4"/>
    <property type="match status" value="1"/>
</dbReference>
<dbReference type="RefSeq" id="WP_071525932.1">
    <property type="nucleotide sequence ID" value="NZ_AP019009.1"/>
</dbReference>
<accession>A0A5C7CFU2</accession>
<accession>A0A1S6LRJ9</accession>
<evidence type="ECO:0000313" key="2">
    <source>
        <dbReference type="EMBL" id="TXE36871.1"/>
    </source>
</evidence>
<dbReference type="Proteomes" id="UP000321126">
    <property type="component" value="Unassembled WGS sequence"/>
</dbReference>
<name>A0A1S6LRJ9_SERMA</name>
<reference evidence="1 4" key="2">
    <citation type="submission" date="2019-11" db="EMBL/GenBank/DDBJ databases">
        <title>Whole genome sequence of a plant growth promoting strain Serratia marcescens BTL07 isolated from the rhizoplane of Chili (Capsicum annuum).</title>
        <authorList>
            <person name="Dutta S."/>
            <person name="Khatun A."/>
            <person name="Gupta D.R."/>
            <person name="Surovy M.Z."/>
            <person name="Rahman M.M."/>
            <person name="Mahmud N.U."/>
            <person name="Emes R."/>
            <person name="Warry A."/>
            <person name="West H."/>
            <person name="Clarke M.L."/>
            <person name="Islam M.T."/>
        </authorList>
    </citation>
    <scope>NUCLEOTIDE SEQUENCE [LARGE SCALE GENOMIC DNA]</scope>
    <source>
        <strain evidence="1 4">BTL07</strain>
    </source>
</reference>
<dbReference type="OrthoDB" id="8480759at2"/>
<evidence type="ECO:0000313" key="4">
    <source>
        <dbReference type="Proteomes" id="UP000443014"/>
    </source>
</evidence>
<proteinExistence type="predicted"/>
<reference evidence="2 3" key="1">
    <citation type="submission" date="2019-07" db="EMBL/GenBank/DDBJ databases">
        <title>Serratia strains were isolated from fresh produce.</title>
        <authorList>
            <person name="Cho G.-S."/>
            <person name="Stein M."/>
            <person name="Lee W."/>
            <person name="Suh S.H."/>
            <person name="Franz C.M.A.P."/>
        </authorList>
    </citation>
    <scope>NUCLEOTIDE SEQUENCE [LARGE SCALE GENOMIC DNA]</scope>
    <source>
        <strain evidence="2 3">S16</strain>
    </source>
</reference>
<evidence type="ECO:0000313" key="1">
    <source>
        <dbReference type="EMBL" id="MVF04048.1"/>
    </source>
</evidence>
<dbReference type="EMBL" id="VOUQ01000002">
    <property type="protein sequence ID" value="TXE36871.1"/>
    <property type="molecule type" value="Genomic_DNA"/>
</dbReference>